<dbReference type="GO" id="GO:0003677">
    <property type="term" value="F:DNA binding"/>
    <property type="evidence" value="ECO:0007669"/>
    <property type="project" value="UniProtKB-KW"/>
</dbReference>
<sequence>MLVQQLTYLSALARERHFGRAADACHVTQPTLSAGLRRLEEELGVPLVRRGRRYEGLTAEGERILAWAHRLLADVEGLRADVRVMRDGLVGRLRIGAIPTSLPIVSLLTAPLLRAHPDLDLAVQSMTSRQIEEGLRDARLDVGLTYLDNEPLVGVRTRRLYEERYLYLVQRDGPHAGAAEVGWAEVAGERLCLLSPDMQHRRILDAVFRAARARPRPMLETNSITTLYAHVRDGLAAGVMPHTWLHLFGLPEGVRAIPLRDPLVRHAIGVVWPDRDPEPLLARAFVDSVRDVRVEEEVAAPARA</sequence>
<evidence type="ECO:0000256" key="3">
    <source>
        <dbReference type="ARBA" id="ARBA00023125"/>
    </source>
</evidence>
<evidence type="ECO:0000259" key="5">
    <source>
        <dbReference type="PROSITE" id="PS50931"/>
    </source>
</evidence>
<dbReference type="AlphaFoldDB" id="A0A2T4UG87"/>
<organism evidence="6 7">
    <name type="scientific">Paraconexibacter algicola</name>
    <dbReference type="NCBI Taxonomy" id="2133960"/>
    <lineage>
        <taxon>Bacteria</taxon>
        <taxon>Bacillati</taxon>
        <taxon>Actinomycetota</taxon>
        <taxon>Thermoleophilia</taxon>
        <taxon>Solirubrobacterales</taxon>
        <taxon>Paraconexibacteraceae</taxon>
        <taxon>Paraconexibacter</taxon>
    </lineage>
</organism>
<dbReference type="InterPro" id="IPR005119">
    <property type="entry name" value="LysR_subst-bd"/>
</dbReference>
<dbReference type="FunFam" id="1.10.10.10:FF:000001">
    <property type="entry name" value="LysR family transcriptional regulator"/>
    <property type="match status" value="1"/>
</dbReference>
<dbReference type="SUPFAM" id="SSF46785">
    <property type="entry name" value="Winged helix' DNA-binding domain"/>
    <property type="match status" value="1"/>
</dbReference>
<name>A0A2T4UG87_9ACTN</name>
<dbReference type="PANTHER" id="PTHR30419">
    <property type="entry name" value="HTH-TYPE TRANSCRIPTIONAL REGULATOR YBHD"/>
    <property type="match status" value="1"/>
</dbReference>
<dbReference type="OrthoDB" id="3181812at2"/>
<dbReference type="PANTHER" id="PTHR30419:SF31">
    <property type="entry name" value="BLR3139 PROTEIN"/>
    <property type="match status" value="1"/>
</dbReference>
<dbReference type="Pfam" id="PF00126">
    <property type="entry name" value="HTH_1"/>
    <property type="match status" value="1"/>
</dbReference>
<keyword evidence="4" id="KW-0804">Transcription</keyword>
<reference evidence="6 7" key="1">
    <citation type="submission" date="2018-03" db="EMBL/GenBank/DDBJ databases">
        <title>Aquarubrobacter algicola gen. nov., sp. nov., a novel actinobacterium isolated from shallow eutrophic lake during the end of cyanobacterial harmful algal blooms.</title>
        <authorList>
            <person name="Chun S.J."/>
        </authorList>
    </citation>
    <scope>NUCLEOTIDE SEQUENCE [LARGE SCALE GENOMIC DNA]</scope>
    <source>
        <strain evidence="6 7">Seoho-28</strain>
    </source>
</reference>
<dbReference type="Gene3D" id="1.10.10.10">
    <property type="entry name" value="Winged helix-like DNA-binding domain superfamily/Winged helix DNA-binding domain"/>
    <property type="match status" value="1"/>
</dbReference>
<dbReference type="Pfam" id="PF03466">
    <property type="entry name" value="LysR_substrate"/>
    <property type="match status" value="1"/>
</dbReference>
<evidence type="ECO:0000256" key="4">
    <source>
        <dbReference type="ARBA" id="ARBA00023163"/>
    </source>
</evidence>
<feature type="domain" description="HTH lysR-type" evidence="5">
    <location>
        <begin position="1"/>
        <end position="58"/>
    </location>
</feature>
<evidence type="ECO:0000256" key="1">
    <source>
        <dbReference type="ARBA" id="ARBA00009437"/>
    </source>
</evidence>
<comment type="caution">
    <text evidence="6">The sequence shown here is derived from an EMBL/GenBank/DDBJ whole genome shotgun (WGS) entry which is preliminary data.</text>
</comment>
<evidence type="ECO:0000313" key="7">
    <source>
        <dbReference type="Proteomes" id="UP000240739"/>
    </source>
</evidence>
<evidence type="ECO:0000256" key="2">
    <source>
        <dbReference type="ARBA" id="ARBA00023015"/>
    </source>
</evidence>
<dbReference type="SUPFAM" id="SSF53850">
    <property type="entry name" value="Periplasmic binding protein-like II"/>
    <property type="match status" value="1"/>
</dbReference>
<accession>A0A2T4UG87</accession>
<comment type="similarity">
    <text evidence="1">Belongs to the LysR transcriptional regulatory family.</text>
</comment>
<proteinExistence type="inferred from homology"/>
<dbReference type="CDD" id="cd05466">
    <property type="entry name" value="PBP2_LTTR_substrate"/>
    <property type="match status" value="1"/>
</dbReference>
<dbReference type="GO" id="GO:0005829">
    <property type="term" value="C:cytosol"/>
    <property type="evidence" value="ECO:0007669"/>
    <property type="project" value="TreeGrafter"/>
</dbReference>
<keyword evidence="7" id="KW-1185">Reference proteome</keyword>
<dbReference type="PRINTS" id="PR00039">
    <property type="entry name" value="HTHLYSR"/>
</dbReference>
<dbReference type="GO" id="GO:0003700">
    <property type="term" value="F:DNA-binding transcription factor activity"/>
    <property type="evidence" value="ECO:0007669"/>
    <property type="project" value="InterPro"/>
</dbReference>
<dbReference type="InterPro" id="IPR036388">
    <property type="entry name" value="WH-like_DNA-bd_sf"/>
</dbReference>
<dbReference type="Proteomes" id="UP000240739">
    <property type="component" value="Unassembled WGS sequence"/>
</dbReference>
<evidence type="ECO:0000313" key="6">
    <source>
        <dbReference type="EMBL" id="PTL58209.1"/>
    </source>
</evidence>
<dbReference type="Gene3D" id="3.40.190.290">
    <property type="match status" value="1"/>
</dbReference>
<dbReference type="InterPro" id="IPR036390">
    <property type="entry name" value="WH_DNA-bd_sf"/>
</dbReference>
<keyword evidence="3" id="KW-0238">DNA-binding</keyword>
<protein>
    <submittedName>
        <fullName evidence="6">LysR family transcriptional regulator</fullName>
    </submittedName>
</protein>
<dbReference type="InterPro" id="IPR000847">
    <property type="entry name" value="LysR_HTH_N"/>
</dbReference>
<dbReference type="EMBL" id="PYYB01000001">
    <property type="protein sequence ID" value="PTL58209.1"/>
    <property type="molecule type" value="Genomic_DNA"/>
</dbReference>
<dbReference type="RefSeq" id="WP_107566647.1">
    <property type="nucleotide sequence ID" value="NZ_PYYB01000001.1"/>
</dbReference>
<dbReference type="InterPro" id="IPR050950">
    <property type="entry name" value="HTH-type_LysR_regulators"/>
</dbReference>
<dbReference type="PROSITE" id="PS50931">
    <property type="entry name" value="HTH_LYSR"/>
    <property type="match status" value="1"/>
</dbReference>
<keyword evidence="2" id="KW-0805">Transcription regulation</keyword>
<gene>
    <name evidence="6" type="ORF">C7Y72_00360</name>
</gene>